<dbReference type="GO" id="GO:0000160">
    <property type="term" value="P:phosphorelay signal transduction system"/>
    <property type="evidence" value="ECO:0007669"/>
    <property type="project" value="InterPro"/>
</dbReference>
<comment type="caution">
    <text evidence="1">Lacks conserved residue(s) required for the propagation of feature annotation.</text>
</comment>
<feature type="domain" description="Response regulatory" evidence="2">
    <location>
        <begin position="13"/>
        <end position="135"/>
    </location>
</feature>
<dbReference type="SUPFAM" id="SSF52172">
    <property type="entry name" value="CheY-like"/>
    <property type="match status" value="1"/>
</dbReference>
<keyword evidence="4" id="KW-1185">Reference proteome</keyword>
<dbReference type="RefSeq" id="WP_422666773.1">
    <property type="nucleotide sequence ID" value="NZ_VTOW01000009.1"/>
</dbReference>
<dbReference type="Proteomes" id="UP000534783">
    <property type="component" value="Unassembled WGS sequence"/>
</dbReference>
<organism evidence="3 4">
    <name type="scientific">Candidatus Manganitrophus noduliformans</name>
    <dbReference type="NCBI Taxonomy" id="2606439"/>
    <lineage>
        <taxon>Bacteria</taxon>
        <taxon>Pseudomonadati</taxon>
        <taxon>Nitrospirota</taxon>
        <taxon>Nitrospiria</taxon>
        <taxon>Candidatus Troglogloeales</taxon>
        <taxon>Candidatus Manganitrophaceae</taxon>
        <taxon>Candidatus Manganitrophus</taxon>
    </lineage>
</organism>
<dbReference type="Gene3D" id="3.40.50.2300">
    <property type="match status" value="1"/>
</dbReference>
<dbReference type="PROSITE" id="PS50110">
    <property type="entry name" value="RESPONSE_REGULATORY"/>
    <property type="match status" value="1"/>
</dbReference>
<protein>
    <submittedName>
        <fullName evidence="3">Response regulator</fullName>
    </submittedName>
</protein>
<comment type="caution">
    <text evidence="3">The sequence shown here is derived from an EMBL/GenBank/DDBJ whole genome shotgun (WGS) entry which is preliminary data.</text>
</comment>
<dbReference type="Pfam" id="PF00072">
    <property type="entry name" value="Response_reg"/>
    <property type="match status" value="1"/>
</dbReference>
<proteinExistence type="predicted"/>
<dbReference type="InterPro" id="IPR011006">
    <property type="entry name" value="CheY-like_superfamily"/>
</dbReference>
<dbReference type="AlphaFoldDB" id="A0A7X6DUF8"/>
<name>A0A7X6DUF8_9BACT</name>
<sequence length="141" mass="16130">MVSFRGVFGLKNVLIVIPGDREILNPLRRLVETLLNEIRFVPAKVIGTSSRTQALGFIQRHRTDLLLIEHTALRINGFHFVQSIPNRSSIKRVVLVAKVRLTLDEMEQLIRVGIHSALERPLNRDELKQVLRKVLLRAEAI</sequence>
<dbReference type="InterPro" id="IPR001789">
    <property type="entry name" value="Sig_transdc_resp-reg_receiver"/>
</dbReference>
<reference evidence="3 4" key="1">
    <citation type="journal article" date="2020" name="Nature">
        <title>Bacterial chemolithoautotrophy via manganese oxidation.</title>
        <authorList>
            <person name="Yu H."/>
            <person name="Leadbetter J.R."/>
        </authorList>
    </citation>
    <scope>NUCLEOTIDE SEQUENCE [LARGE SCALE GENOMIC DNA]</scope>
    <source>
        <strain evidence="3 4">Mn-1</strain>
    </source>
</reference>
<gene>
    <name evidence="3" type="ORF">MNODULE_22935</name>
</gene>
<evidence type="ECO:0000313" key="4">
    <source>
        <dbReference type="Proteomes" id="UP000534783"/>
    </source>
</evidence>
<evidence type="ECO:0000256" key="1">
    <source>
        <dbReference type="PROSITE-ProRule" id="PRU00169"/>
    </source>
</evidence>
<evidence type="ECO:0000313" key="3">
    <source>
        <dbReference type="EMBL" id="NKE73617.1"/>
    </source>
</evidence>
<evidence type="ECO:0000259" key="2">
    <source>
        <dbReference type="PROSITE" id="PS50110"/>
    </source>
</evidence>
<accession>A0A7X6DUF8</accession>
<dbReference type="EMBL" id="VTOW01000009">
    <property type="protein sequence ID" value="NKE73617.1"/>
    <property type="molecule type" value="Genomic_DNA"/>
</dbReference>